<dbReference type="PROSITE" id="PS50404">
    <property type="entry name" value="GST_NTER"/>
    <property type="match status" value="1"/>
</dbReference>
<evidence type="ECO:0000259" key="3">
    <source>
        <dbReference type="PROSITE" id="PS50405"/>
    </source>
</evidence>
<feature type="domain" description="GST C-terminal" evidence="3">
    <location>
        <begin position="88"/>
        <end position="218"/>
    </location>
</feature>
<dbReference type="SUPFAM" id="SSF47616">
    <property type="entry name" value="GST C-terminal domain-like"/>
    <property type="match status" value="1"/>
</dbReference>
<dbReference type="InterPro" id="IPR004045">
    <property type="entry name" value="Glutathione_S-Trfase_N"/>
</dbReference>
<gene>
    <name evidence="4" type="ORF">FZEAL_8298</name>
</gene>
<feature type="domain" description="GST N-terminal" evidence="2">
    <location>
        <begin position="1"/>
        <end position="82"/>
    </location>
</feature>
<dbReference type="Gene3D" id="3.40.30.10">
    <property type="entry name" value="Glutaredoxin"/>
    <property type="match status" value="1"/>
</dbReference>
<dbReference type="PROSITE" id="PS50405">
    <property type="entry name" value="GST_CTER"/>
    <property type="match status" value="1"/>
</dbReference>
<dbReference type="Pfam" id="PF13409">
    <property type="entry name" value="GST_N_2"/>
    <property type="match status" value="1"/>
</dbReference>
<evidence type="ECO:0008006" key="6">
    <source>
        <dbReference type="Google" id="ProtNLM"/>
    </source>
</evidence>
<reference evidence="4" key="1">
    <citation type="journal article" date="2020" name="BMC Genomics">
        <title>Correction to: Identification and distribution of gene clusters required for synthesis of sphingolipid metabolism inhibitors in diverse species of the filamentous fungus Fusarium.</title>
        <authorList>
            <person name="Kim H.S."/>
            <person name="Lohmar J.M."/>
            <person name="Busman M."/>
            <person name="Brown D.W."/>
            <person name="Naumann T.A."/>
            <person name="Divon H.H."/>
            <person name="Lysoe E."/>
            <person name="Uhlig S."/>
            <person name="Proctor R.H."/>
        </authorList>
    </citation>
    <scope>NUCLEOTIDE SEQUENCE</scope>
    <source>
        <strain evidence="4">NRRL 22465</strain>
    </source>
</reference>
<dbReference type="Pfam" id="PF00043">
    <property type="entry name" value="GST_C"/>
    <property type="match status" value="1"/>
</dbReference>
<dbReference type="InterPro" id="IPR004046">
    <property type="entry name" value="GST_C"/>
</dbReference>
<dbReference type="InterPro" id="IPR036249">
    <property type="entry name" value="Thioredoxin-like_sf"/>
</dbReference>
<dbReference type="InterPro" id="IPR040079">
    <property type="entry name" value="Glutathione_S-Trfase"/>
</dbReference>
<evidence type="ECO:0000256" key="1">
    <source>
        <dbReference type="ARBA" id="ARBA00007409"/>
    </source>
</evidence>
<dbReference type="AlphaFoldDB" id="A0A8H4UER0"/>
<evidence type="ECO:0000313" key="5">
    <source>
        <dbReference type="Proteomes" id="UP000635477"/>
    </source>
</evidence>
<dbReference type="SUPFAM" id="SSF52833">
    <property type="entry name" value="Thioredoxin-like"/>
    <property type="match status" value="1"/>
</dbReference>
<dbReference type="PANTHER" id="PTHR44051">
    <property type="entry name" value="GLUTATHIONE S-TRANSFERASE-RELATED"/>
    <property type="match status" value="1"/>
</dbReference>
<name>A0A8H4UER0_9HYPO</name>
<evidence type="ECO:0000259" key="2">
    <source>
        <dbReference type="PROSITE" id="PS50404"/>
    </source>
</evidence>
<sequence>MLLYDALAANTYAVRLFILERGHVSLDVKQVDINTMENRKPAYLNNVNSRGELPALRISDDFVLTEISAISEYLDEIAGGGDSLFGSTPLERGETRMWLRRMDLEICEPVMSYFRNDPETIGFYRGHRIPFPEARLWQKINISKALNRLDDELENKQWLCGDRFSAADIHFYGLMKMMMTPVPFLNDPGRKNLAAWWTRMDSRPASKKALECFPEGDFNVS</sequence>
<dbReference type="SFLD" id="SFLDS00019">
    <property type="entry name" value="Glutathione_Transferase_(cytos"/>
    <property type="match status" value="1"/>
</dbReference>
<dbReference type="InterPro" id="IPR036282">
    <property type="entry name" value="Glutathione-S-Trfase_C_sf"/>
</dbReference>
<protein>
    <recommendedName>
        <fullName evidence="6">Glutathione S-transferase</fullName>
    </recommendedName>
</protein>
<dbReference type="InterPro" id="IPR010987">
    <property type="entry name" value="Glutathione-S-Trfase_C-like"/>
</dbReference>
<dbReference type="Proteomes" id="UP000635477">
    <property type="component" value="Unassembled WGS sequence"/>
</dbReference>
<comment type="similarity">
    <text evidence="1">Belongs to the GST superfamily.</text>
</comment>
<proteinExistence type="inferred from homology"/>
<accession>A0A8H4UER0</accession>
<dbReference type="PANTHER" id="PTHR44051:SF8">
    <property type="entry name" value="GLUTATHIONE S-TRANSFERASE GSTA"/>
    <property type="match status" value="1"/>
</dbReference>
<organism evidence="4 5">
    <name type="scientific">Fusarium zealandicum</name>
    <dbReference type="NCBI Taxonomy" id="1053134"/>
    <lineage>
        <taxon>Eukaryota</taxon>
        <taxon>Fungi</taxon>
        <taxon>Dikarya</taxon>
        <taxon>Ascomycota</taxon>
        <taxon>Pezizomycotina</taxon>
        <taxon>Sordariomycetes</taxon>
        <taxon>Hypocreomycetidae</taxon>
        <taxon>Hypocreales</taxon>
        <taxon>Nectriaceae</taxon>
        <taxon>Fusarium</taxon>
        <taxon>Fusarium staphyleae species complex</taxon>
    </lineage>
</organism>
<keyword evidence="5" id="KW-1185">Reference proteome</keyword>
<reference evidence="4" key="2">
    <citation type="submission" date="2020-05" db="EMBL/GenBank/DDBJ databases">
        <authorList>
            <person name="Kim H.-S."/>
            <person name="Proctor R.H."/>
            <person name="Brown D.W."/>
        </authorList>
    </citation>
    <scope>NUCLEOTIDE SEQUENCE</scope>
    <source>
        <strain evidence="4">NRRL 22465</strain>
    </source>
</reference>
<dbReference type="OrthoDB" id="2309723at2759"/>
<comment type="caution">
    <text evidence="4">The sequence shown here is derived from an EMBL/GenBank/DDBJ whole genome shotgun (WGS) entry which is preliminary data.</text>
</comment>
<evidence type="ECO:0000313" key="4">
    <source>
        <dbReference type="EMBL" id="KAF4974837.1"/>
    </source>
</evidence>
<dbReference type="Gene3D" id="1.20.1050.10">
    <property type="match status" value="1"/>
</dbReference>
<dbReference type="EMBL" id="JABEYC010000700">
    <property type="protein sequence ID" value="KAF4974837.1"/>
    <property type="molecule type" value="Genomic_DNA"/>
</dbReference>
<dbReference type="SFLD" id="SFLDG00358">
    <property type="entry name" value="Main_(cytGST)"/>
    <property type="match status" value="1"/>
</dbReference>